<sequence>MRRPSRRPSTWATPTVLGALVLGLTGFTPPQQPDPYPPYDQRATALLARNVLTPADDEGPAPEDPADAAEELGRDVVRTRTAKIRPSALAPLCGPAKPGFEARFPLFEDVVVEAVEEARTAHGDHVVWHGTVKGTAPSGDQDVVVTLKGGCDASGGDETLSAHFVLGGEHFAIEPAGPGTVRVHQITPLTSENDASPAAPRHRAGNVTYRTEGPAERSAPGCDSTIPVVDILAAYSPLALKEAGGASQIRAQIARGVSLTNDAFADSGARLRARLVGIVPISLPAAYDTVSPKTITALATPGDGIADTLPTLRTRYGADQVSTVVGGLAAGGIGYVPAPPGPSYADWAYSVVAEQAIWHFSFGHELGHNLGASHDRTTEPQQPTRPLGANGYFPKSGEWSTVMAYESGCETATKGPCNRINRFSNAAQTYRGEPLGVALNKPLPSNTAAVFNTTGRAVAAYNAPKTPAALCPVTTSVSPAGGGTVTPAQEGPYARGMTTVFTAAPAKGYVFSGWTLDGKAAGSAPHLNVAMTSGHTLKATFRKGTTPTRKVATRTTGKGTVKKAAKSRASTELEGTDHHFTAVPEPGHSFSHWVLDGSYAGNHDDIVLRVGQHDSELTAVFEKRQYNLALSSRGRGTISASRPAPYGASDTVTVTAVPAPGYAFQDWLLDGKPYGGRERATKARTAVEMRGHHRLTAVFRRL</sequence>
<dbReference type="EMBL" id="CP060828">
    <property type="protein sequence ID" value="QNP71522.1"/>
    <property type="molecule type" value="Genomic_DNA"/>
</dbReference>
<protein>
    <recommendedName>
        <fullName evidence="1">Bacterial repeat domain-containing protein</fullName>
    </recommendedName>
</protein>
<evidence type="ECO:0000313" key="2">
    <source>
        <dbReference type="EMBL" id="QNP71522.1"/>
    </source>
</evidence>
<dbReference type="InterPro" id="IPR044060">
    <property type="entry name" value="Bacterial_rp_domain"/>
</dbReference>
<organism evidence="2 3">
    <name type="scientific">Streptomyces roseirectus</name>
    <dbReference type="NCBI Taxonomy" id="2768066"/>
    <lineage>
        <taxon>Bacteria</taxon>
        <taxon>Bacillati</taxon>
        <taxon>Actinomycetota</taxon>
        <taxon>Actinomycetes</taxon>
        <taxon>Kitasatosporales</taxon>
        <taxon>Streptomycetaceae</taxon>
        <taxon>Streptomyces</taxon>
    </lineage>
</organism>
<dbReference type="AlphaFoldDB" id="A0A7H0IFF6"/>
<feature type="domain" description="Bacterial repeat" evidence="1">
    <location>
        <begin position="474"/>
        <end position="543"/>
    </location>
</feature>
<dbReference type="SUPFAM" id="SSF55486">
    <property type="entry name" value="Metalloproteases ('zincins'), catalytic domain"/>
    <property type="match status" value="1"/>
</dbReference>
<feature type="domain" description="Bacterial repeat" evidence="1">
    <location>
        <begin position="626"/>
        <end position="700"/>
    </location>
</feature>
<evidence type="ECO:0000313" key="3">
    <source>
        <dbReference type="Proteomes" id="UP000516052"/>
    </source>
</evidence>
<keyword evidence="3" id="KW-1185">Reference proteome</keyword>
<feature type="domain" description="Bacterial repeat" evidence="1">
    <location>
        <begin position="551"/>
        <end position="624"/>
    </location>
</feature>
<dbReference type="KEGG" id="sroi:IAG44_20210"/>
<name>A0A7H0IFF6_9ACTN</name>
<dbReference type="Proteomes" id="UP000516052">
    <property type="component" value="Chromosome"/>
</dbReference>
<reference evidence="2 3" key="1">
    <citation type="submission" date="2020-08" db="EMBL/GenBank/DDBJ databases">
        <title>A novel species.</title>
        <authorList>
            <person name="Gao J."/>
        </authorList>
    </citation>
    <scope>NUCLEOTIDE SEQUENCE [LARGE SCALE GENOMIC DNA]</scope>
    <source>
        <strain evidence="2 3">CRXT-G-22</strain>
    </source>
</reference>
<dbReference type="Pfam" id="PF18998">
    <property type="entry name" value="Flg_new_2"/>
    <property type="match status" value="3"/>
</dbReference>
<accession>A0A7H0IFF6</accession>
<dbReference type="Pfam" id="PF13583">
    <property type="entry name" value="Reprolysin_4"/>
    <property type="match status" value="1"/>
</dbReference>
<proteinExistence type="predicted"/>
<evidence type="ECO:0000259" key="1">
    <source>
        <dbReference type="Pfam" id="PF18998"/>
    </source>
</evidence>
<gene>
    <name evidence="2" type="ORF">IAG44_20210</name>
</gene>
<dbReference type="RefSeq" id="WP_187748491.1">
    <property type="nucleotide sequence ID" value="NZ_CP060828.1"/>
</dbReference>